<proteinExistence type="predicted"/>
<organism evidence="1 2">
    <name type="scientific">Streptomyces goshikiensis</name>
    <dbReference type="NCBI Taxonomy" id="1942"/>
    <lineage>
        <taxon>Bacteria</taxon>
        <taxon>Bacillati</taxon>
        <taxon>Actinomycetota</taxon>
        <taxon>Actinomycetes</taxon>
        <taxon>Kitasatosporales</taxon>
        <taxon>Streptomycetaceae</taxon>
        <taxon>Streptomyces</taxon>
    </lineage>
</organism>
<sequence length="627" mass="66038">MKWDQKNYWFAPSAGEEVWSPEGRPRWYWEIVAKAAVAASPRLTPGLDDLAQLDIAVPSVFRALAEVLGVTCPEVLPDLRGRVVPMSPEGISLLARLNSTLPAGRTWDDYLTPADIKDLGSGDAAREGAARAKIEGLPKDVLFPGTDETPTPALSRARVVAVHRDIMTDRLPSDVRYQLTLSADRHGPARRHLLAHELMHAHSGLGCGLQDVSTEVDEAYTEVLARLITDTLTAVEAGVARPGLATDRQAQEKVATEAQYNVFVADSKGAEQAKGALRYQKNVWALVRSALTPARDPYVRAQVESYFSGKTPAGSPVTASVVHVSTPGAAAQPLSGRTGSRQAPVYLYMPDDGAVDYHLLVVPGPPAHAVLVDCGCDDRSGGGAVVAELRTLFQRVLPTTPDGKRHLDAVVISRSVPRRYNMLAAATQGLSVGIVHHASPAPAYNAPSLEGGIPASEWLKEHDAREFPAAFSTLERPLLTAGAAAVHVLGAHLDGSARGQAGASGSAVLLVTYGGVRLLLASDADTAAARSVEKILKSAGAPAVFTPPASLAVVTGRPSPETGKWWPWTQGLPAQFGPPVPDHHSGRPRRIVVAGVAGDGPSECGAVISTVGHEAVYGHVAEEAGNG</sequence>
<keyword evidence="2" id="KW-1185">Reference proteome</keyword>
<dbReference type="RefSeq" id="WP_328775494.1">
    <property type="nucleotide sequence ID" value="NZ_CP108057.1"/>
</dbReference>
<evidence type="ECO:0000313" key="1">
    <source>
        <dbReference type="EMBL" id="WUO45497.1"/>
    </source>
</evidence>
<accession>A0ABZ1RH98</accession>
<evidence type="ECO:0000313" key="2">
    <source>
        <dbReference type="Proteomes" id="UP001432075"/>
    </source>
</evidence>
<dbReference type="EMBL" id="CP108057">
    <property type="protein sequence ID" value="WUO45497.1"/>
    <property type="molecule type" value="Genomic_DNA"/>
</dbReference>
<protein>
    <submittedName>
        <fullName evidence="1">Uncharacterized protein</fullName>
    </submittedName>
</protein>
<dbReference type="Proteomes" id="UP001432075">
    <property type="component" value="Chromosome"/>
</dbReference>
<reference evidence="1" key="1">
    <citation type="submission" date="2022-10" db="EMBL/GenBank/DDBJ databases">
        <title>The complete genomes of actinobacterial strains from the NBC collection.</title>
        <authorList>
            <person name="Joergensen T.S."/>
            <person name="Alvarez Arevalo M."/>
            <person name="Sterndorff E.B."/>
            <person name="Faurdal D."/>
            <person name="Vuksanovic O."/>
            <person name="Mourched A.-S."/>
            <person name="Charusanti P."/>
            <person name="Shaw S."/>
            <person name="Blin K."/>
            <person name="Weber T."/>
        </authorList>
    </citation>
    <scope>NUCLEOTIDE SEQUENCE</scope>
    <source>
        <strain evidence="1">NBC_00283</strain>
    </source>
</reference>
<name>A0ABZ1RH98_9ACTN</name>
<gene>
    <name evidence="1" type="ORF">OHU17_06435</name>
</gene>